<dbReference type="PANTHER" id="PTHR30203:SF32">
    <property type="entry name" value="CATION EFFLUX SYSTEM PROTEIN CUSC"/>
    <property type="match status" value="1"/>
</dbReference>
<proteinExistence type="inferred from homology"/>
<evidence type="ECO:0000256" key="8">
    <source>
        <dbReference type="ARBA" id="ARBA00023288"/>
    </source>
</evidence>
<keyword evidence="5 9" id="KW-0472">Membrane</keyword>
<dbReference type="AlphaFoldDB" id="A0A1A9KAZ6"/>
<feature type="region of interest" description="Disordered" evidence="10">
    <location>
        <begin position="103"/>
        <end position="123"/>
    </location>
</feature>
<evidence type="ECO:0000313" key="11">
    <source>
        <dbReference type="EMBL" id="ANI14674.1"/>
    </source>
</evidence>
<evidence type="ECO:0000256" key="3">
    <source>
        <dbReference type="ARBA" id="ARBA00022452"/>
    </source>
</evidence>
<dbReference type="RefSeq" id="WP_064582759.1">
    <property type="nucleotide sequence ID" value="NZ_CP015878.1"/>
</dbReference>
<dbReference type="GO" id="GO:0015562">
    <property type="term" value="F:efflux transmembrane transporter activity"/>
    <property type="evidence" value="ECO:0007669"/>
    <property type="project" value="InterPro"/>
</dbReference>
<dbReference type="NCBIfam" id="TIGR01845">
    <property type="entry name" value="outer_NodT"/>
    <property type="match status" value="1"/>
</dbReference>
<dbReference type="InterPro" id="IPR010131">
    <property type="entry name" value="MdtP/NodT-like"/>
</dbReference>
<evidence type="ECO:0000256" key="1">
    <source>
        <dbReference type="ARBA" id="ARBA00004459"/>
    </source>
</evidence>
<sequence>MNQLKWRAMLSVALAVGALGGCSLIPDYQRPESPVAQDWAAPRADAAQALLPWQGFFKDEQLKALVADALENNRDLRVAVLNIEKARAQYRISRADLLPSIDASASGNGQRTPADLSSSGRTETTHRYDAGVGIASYELDFFGRVRSLNEQALQTYLQTVEAQRSARIALVAEVATAYYQLQADLQSLAIARQTLESQRQSYATIRSSYAAEVATELDLSQAESTVRAAEASQAQYRRLVAQDRNALVLLVGRPLDAQQLRQAAPQALALDEALPVGLPSQVLTQRPDILAAEHALKAANANIGAARAAFFPRIGLTASAGSASAELGQLFAGGQGAWSFVPSISLPIFDGGRNRANLDVAKVQASIEVANYQKAIQVAFREVADGLAARGTLQEQVRAQALLVKANAHSYDLARARYEQGVDTYLNSLDAQRSLFAAQQELVATELARQQNLVALYKALGGGDR</sequence>
<name>A0A1A9KAZ6_9PSED</name>
<evidence type="ECO:0000256" key="6">
    <source>
        <dbReference type="ARBA" id="ARBA00023139"/>
    </source>
</evidence>
<dbReference type="Proteomes" id="UP000077748">
    <property type="component" value="Chromosome"/>
</dbReference>
<comment type="subcellular location">
    <subcellularLocation>
        <location evidence="1 9">Cell outer membrane</location>
        <topology evidence="1 9">Lipid-anchor</topology>
    </subcellularLocation>
</comment>
<evidence type="ECO:0000256" key="7">
    <source>
        <dbReference type="ARBA" id="ARBA00023237"/>
    </source>
</evidence>
<comment type="similarity">
    <text evidence="2 9">Belongs to the outer membrane factor (OMF) (TC 1.B.17) family.</text>
</comment>
<evidence type="ECO:0000256" key="9">
    <source>
        <dbReference type="RuleBase" id="RU362097"/>
    </source>
</evidence>
<feature type="compositionally biased region" description="Polar residues" evidence="10">
    <location>
        <begin position="103"/>
        <end position="122"/>
    </location>
</feature>
<evidence type="ECO:0000313" key="12">
    <source>
        <dbReference type="Proteomes" id="UP000077748"/>
    </source>
</evidence>
<evidence type="ECO:0000256" key="10">
    <source>
        <dbReference type="SAM" id="MobiDB-lite"/>
    </source>
</evidence>
<keyword evidence="4 9" id="KW-0812">Transmembrane</keyword>
<dbReference type="Pfam" id="PF02321">
    <property type="entry name" value="OEP"/>
    <property type="match status" value="2"/>
</dbReference>
<dbReference type="InterPro" id="IPR003423">
    <property type="entry name" value="OMP_efflux"/>
</dbReference>
<dbReference type="GO" id="GO:0009279">
    <property type="term" value="C:cell outer membrane"/>
    <property type="evidence" value="ECO:0007669"/>
    <property type="project" value="UniProtKB-SubCell"/>
</dbReference>
<keyword evidence="6 9" id="KW-0564">Palmitate</keyword>
<keyword evidence="3 9" id="KW-1134">Transmembrane beta strand</keyword>
<protein>
    <submittedName>
        <fullName evidence="11">Multidrug transporter</fullName>
    </submittedName>
</protein>
<reference evidence="11 12" key="1">
    <citation type="submission" date="2016-05" db="EMBL/GenBank/DDBJ databases">
        <title>Genome Sequence of Pseudomonas citronellolis Strain SJTE-3, an Estrogens and Persistent Organic Pollutants degradation strain.</title>
        <authorList>
            <person name="Liang R."/>
        </authorList>
    </citation>
    <scope>NUCLEOTIDE SEQUENCE [LARGE SCALE GENOMIC DNA]</scope>
    <source>
        <strain evidence="11 12">SJTE-3</strain>
    </source>
</reference>
<evidence type="ECO:0000256" key="2">
    <source>
        <dbReference type="ARBA" id="ARBA00007613"/>
    </source>
</evidence>
<gene>
    <name evidence="11" type="ORF">A9C11_12060</name>
</gene>
<dbReference type="Gene3D" id="1.20.1600.10">
    <property type="entry name" value="Outer membrane efflux proteins (OEP)"/>
    <property type="match status" value="1"/>
</dbReference>
<dbReference type="PROSITE" id="PS51257">
    <property type="entry name" value="PROKAR_LIPOPROTEIN"/>
    <property type="match status" value="1"/>
</dbReference>
<evidence type="ECO:0000256" key="4">
    <source>
        <dbReference type="ARBA" id="ARBA00022692"/>
    </source>
</evidence>
<dbReference type="EMBL" id="CP015878">
    <property type="protein sequence ID" value="ANI14674.1"/>
    <property type="molecule type" value="Genomic_DNA"/>
</dbReference>
<evidence type="ECO:0000256" key="5">
    <source>
        <dbReference type="ARBA" id="ARBA00023136"/>
    </source>
</evidence>
<accession>A0A1A9KAZ6</accession>
<organism evidence="11 12">
    <name type="scientific">Pseudomonas citronellolis</name>
    <dbReference type="NCBI Taxonomy" id="53408"/>
    <lineage>
        <taxon>Bacteria</taxon>
        <taxon>Pseudomonadati</taxon>
        <taxon>Pseudomonadota</taxon>
        <taxon>Gammaproteobacteria</taxon>
        <taxon>Pseudomonadales</taxon>
        <taxon>Pseudomonadaceae</taxon>
        <taxon>Pseudomonas</taxon>
    </lineage>
</organism>
<keyword evidence="7" id="KW-0998">Cell outer membrane</keyword>
<dbReference type="PANTHER" id="PTHR30203">
    <property type="entry name" value="OUTER MEMBRANE CATION EFFLUX PROTEIN"/>
    <property type="match status" value="1"/>
</dbReference>
<dbReference type="Gene3D" id="2.20.200.10">
    <property type="entry name" value="Outer membrane efflux proteins (OEP)"/>
    <property type="match status" value="1"/>
</dbReference>
<dbReference type="SUPFAM" id="SSF56954">
    <property type="entry name" value="Outer membrane efflux proteins (OEP)"/>
    <property type="match status" value="1"/>
</dbReference>
<keyword evidence="8 9" id="KW-0449">Lipoprotein</keyword>